<evidence type="ECO:0000313" key="2">
    <source>
        <dbReference type="Proteomes" id="UP000005384"/>
    </source>
</evidence>
<reference evidence="1 2" key="1">
    <citation type="submission" date="2011-08" db="EMBL/GenBank/DDBJ databases">
        <title>The Genome Sequence of Clostridium hathewayi WAL-18680.</title>
        <authorList>
            <consortium name="The Broad Institute Genome Sequencing Platform"/>
            <person name="Earl A."/>
            <person name="Ward D."/>
            <person name="Feldgarden M."/>
            <person name="Gevers D."/>
            <person name="Finegold S.M."/>
            <person name="Summanen P.H."/>
            <person name="Molitoris D.R."/>
            <person name="Song M."/>
            <person name="Daigneault M."/>
            <person name="Allen-Vercoe E."/>
            <person name="Young S.K."/>
            <person name="Zeng Q."/>
            <person name="Gargeya S."/>
            <person name="Fitzgerald M."/>
            <person name="Haas B."/>
            <person name="Abouelleil A."/>
            <person name="Alvarado L."/>
            <person name="Arachchi H.M."/>
            <person name="Berlin A."/>
            <person name="Brown A."/>
            <person name="Chapman S.B."/>
            <person name="Chen Z."/>
            <person name="Dunbar C."/>
            <person name="Freedman E."/>
            <person name="Gearin G."/>
            <person name="Gellesch M."/>
            <person name="Goldberg J."/>
            <person name="Griggs A."/>
            <person name="Gujja S."/>
            <person name="Heiman D."/>
            <person name="Howarth C."/>
            <person name="Larson L."/>
            <person name="Lui A."/>
            <person name="MacDonald P.J.P."/>
            <person name="Montmayeur A."/>
            <person name="Murphy C."/>
            <person name="Neiman D."/>
            <person name="Pearson M."/>
            <person name="Priest M."/>
            <person name="Roberts A."/>
            <person name="Saif S."/>
            <person name="Shea T."/>
            <person name="Shenoy N."/>
            <person name="Sisk P."/>
            <person name="Stolte C."/>
            <person name="Sykes S."/>
            <person name="Wortman J."/>
            <person name="Nusbaum C."/>
            <person name="Birren B."/>
        </authorList>
    </citation>
    <scope>NUCLEOTIDE SEQUENCE [LARGE SCALE GENOMIC DNA]</scope>
    <source>
        <strain evidence="1 2">WAL-18680</strain>
    </source>
</reference>
<dbReference type="EMBL" id="ADLN01000006">
    <property type="protein sequence ID" value="EHI61250.1"/>
    <property type="molecule type" value="Genomic_DNA"/>
</dbReference>
<protein>
    <submittedName>
        <fullName evidence="1">Uncharacterized protein</fullName>
    </submittedName>
</protein>
<dbReference type="HOGENOM" id="CLU_114047_0_2_9"/>
<keyword evidence="2" id="KW-1185">Reference proteome</keyword>
<proteinExistence type="predicted"/>
<accession>G5IBE4</accession>
<dbReference type="RefSeq" id="WP_006778851.1">
    <property type="nucleotide sequence ID" value="NZ_CP040506.1"/>
</dbReference>
<dbReference type="InterPro" id="IPR035069">
    <property type="entry name" value="TTHA1013/TTHA0281-like"/>
</dbReference>
<dbReference type="PATRIC" id="fig|742737.3.peg.862"/>
<dbReference type="OrthoDB" id="5419659at2"/>
<dbReference type="Gene3D" id="3.30.160.250">
    <property type="match status" value="1"/>
</dbReference>
<sequence length="150" mass="16423">MLSAYPACFLKEENGYSVIFPDLNYLATCGETLEEALAMAVDCLAGYLYMSEMDRDVVPPPSEMGAISLSGICKELGVEDGEGFVNLVTVNVSEYAKNHFEKSVKKTLTIPAWLNTAALKKNINFSQVLQEALKEKLATGKADGRYGKRL</sequence>
<evidence type="ECO:0000313" key="1">
    <source>
        <dbReference type="EMBL" id="EHI61250.1"/>
    </source>
</evidence>
<dbReference type="SUPFAM" id="SSF143100">
    <property type="entry name" value="TTHA1013/TTHA0281-like"/>
    <property type="match status" value="1"/>
</dbReference>
<dbReference type="AlphaFoldDB" id="G5IBE4"/>
<organism evidence="1 2">
    <name type="scientific">Hungatella hathewayi WAL-18680</name>
    <dbReference type="NCBI Taxonomy" id="742737"/>
    <lineage>
        <taxon>Bacteria</taxon>
        <taxon>Bacillati</taxon>
        <taxon>Bacillota</taxon>
        <taxon>Clostridia</taxon>
        <taxon>Lachnospirales</taxon>
        <taxon>Lachnospiraceae</taxon>
        <taxon>Hungatella</taxon>
    </lineage>
</organism>
<comment type="caution">
    <text evidence="1">The sequence shown here is derived from an EMBL/GenBank/DDBJ whole genome shotgun (WGS) entry which is preliminary data.</text>
</comment>
<dbReference type="Proteomes" id="UP000005384">
    <property type="component" value="Unassembled WGS sequence"/>
</dbReference>
<name>G5IBE4_9FIRM</name>
<gene>
    <name evidence="1" type="ORF">HMPREF9473_00865</name>
</gene>